<evidence type="ECO:0008006" key="3">
    <source>
        <dbReference type="Google" id="ProtNLM"/>
    </source>
</evidence>
<gene>
    <name evidence="1" type="ORF">AVEN_261741_1</name>
</gene>
<dbReference type="EMBL" id="BGPR01071577">
    <property type="protein sequence ID" value="GBO44724.1"/>
    <property type="molecule type" value="Genomic_DNA"/>
</dbReference>
<comment type="caution">
    <text evidence="1">The sequence shown here is derived from an EMBL/GenBank/DDBJ whole genome shotgun (WGS) entry which is preliminary data.</text>
</comment>
<protein>
    <recommendedName>
        <fullName evidence="3">DUF4817 domain-containing protein</fullName>
    </recommendedName>
</protein>
<evidence type="ECO:0000313" key="2">
    <source>
        <dbReference type="Proteomes" id="UP000499080"/>
    </source>
</evidence>
<evidence type="ECO:0000313" key="1">
    <source>
        <dbReference type="EMBL" id="GBO44724.1"/>
    </source>
</evidence>
<sequence length="89" mass="10336">MSYLSAHHADVARTKLSVKLFYLNQQNSFAAVGEFRRMKQMRRGSMSPCALRKTIQKFEATWHCCRYRTKENSVFQRRSVTTAVIEASS</sequence>
<keyword evidence="2" id="KW-1185">Reference proteome</keyword>
<dbReference type="Proteomes" id="UP000499080">
    <property type="component" value="Unassembled WGS sequence"/>
</dbReference>
<proteinExistence type="predicted"/>
<organism evidence="1 2">
    <name type="scientific">Araneus ventricosus</name>
    <name type="common">Orbweaver spider</name>
    <name type="synonym">Epeira ventricosa</name>
    <dbReference type="NCBI Taxonomy" id="182803"/>
    <lineage>
        <taxon>Eukaryota</taxon>
        <taxon>Metazoa</taxon>
        <taxon>Ecdysozoa</taxon>
        <taxon>Arthropoda</taxon>
        <taxon>Chelicerata</taxon>
        <taxon>Arachnida</taxon>
        <taxon>Araneae</taxon>
        <taxon>Araneomorphae</taxon>
        <taxon>Entelegynae</taxon>
        <taxon>Araneoidea</taxon>
        <taxon>Araneidae</taxon>
        <taxon>Araneus</taxon>
    </lineage>
</organism>
<name>A0A4Y2X734_ARAVE</name>
<accession>A0A4Y2X734</accession>
<reference evidence="1 2" key="1">
    <citation type="journal article" date="2019" name="Sci. Rep.">
        <title>Orb-weaving spider Araneus ventricosus genome elucidates the spidroin gene catalogue.</title>
        <authorList>
            <person name="Kono N."/>
            <person name="Nakamura H."/>
            <person name="Ohtoshi R."/>
            <person name="Moran D.A.P."/>
            <person name="Shinohara A."/>
            <person name="Yoshida Y."/>
            <person name="Fujiwara M."/>
            <person name="Mori M."/>
            <person name="Tomita M."/>
            <person name="Arakawa K."/>
        </authorList>
    </citation>
    <scope>NUCLEOTIDE SEQUENCE [LARGE SCALE GENOMIC DNA]</scope>
</reference>
<dbReference type="AlphaFoldDB" id="A0A4Y2X734"/>